<evidence type="ECO:0000313" key="3">
    <source>
        <dbReference type="Proteomes" id="UP001066276"/>
    </source>
</evidence>
<dbReference type="AlphaFoldDB" id="A0AAV7NVR4"/>
<evidence type="ECO:0000256" key="1">
    <source>
        <dbReference type="SAM" id="MobiDB-lite"/>
    </source>
</evidence>
<gene>
    <name evidence="2" type="ORF">NDU88_008331</name>
</gene>
<reference evidence="2" key="1">
    <citation type="journal article" date="2022" name="bioRxiv">
        <title>Sequencing and chromosome-scale assembly of the giantPleurodeles waltlgenome.</title>
        <authorList>
            <person name="Brown T."/>
            <person name="Elewa A."/>
            <person name="Iarovenko S."/>
            <person name="Subramanian E."/>
            <person name="Araus A.J."/>
            <person name="Petzold A."/>
            <person name="Susuki M."/>
            <person name="Suzuki K.-i.T."/>
            <person name="Hayashi T."/>
            <person name="Toyoda A."/>
            <person name="Oliveira C."/>
            <person name="Osipova E."/>
            <person name="Leigh N.D."/>
            <person name="Simon A."/>
            <person name="Yun M.H."/>
        </authorList>
    </citation>
    <scope>NUCLEOTIDE SEQUENCE</scope>
    <source>
        <strain evidence="2">20211129_DDA</strain>
        <tissue evidence="2">Liver</tissue>
    </source>
</reference>
<name>A0AAV7NVR4_PLEWA</name>
<dbReference type="Proteomes" id="UP001066276">
    <property type="component" value="Chromosome 8"/>
</dbReference>
<protein>
    <submittedName>
        <fullName evidence="2">Uncharacterized protein</fullName>
    </submittedName>
</protein>
<accession>A0AAV7NVR4</accession>
<keyword evidence="3" id="KW-1185">Reference proteome</keyword>
<feature type="region of interest" description="Disordered" evidence="1">
    <location>
        <begin position="1"/>
        <end position="162"/>
    </location>
</feature>
<comment type="caution">
    <text evidence="2">The sequence shown here is derived from an EMBL/GenBank/DDBJ whole genome shotgun (WGS) entry which is preliminary data.</text>
</comment>
<dbReference type="EMBL" id="JANPWB010000012">
    <property type="protein sequence ID" value="KAJ1120156.1"/>
    <property type="molecule type" value="Genomic_DNA"/>
</dbReference>
<sequence length="162" mass="18095">MGRAEGQANTRVAPASASTHDPPLDAADGRRAEYKYAPVTGHQPLFRDSRRHPGSRLPGEYPSGTTESKAPENPEERDICKKEETHRGKVIDRRSGEEVGREVNGDGRQNEKTCGETERQEEVHSEDASRPVHRKVNPHLLTNGAGDHREEVTERSLMQRRA</sequence>
<proteinExistence type="predicted"/>
<feature type="compositionally biased region" description="Basic and acidic residues" evidence="1">
    <location>
        <begin position="69"/>
        <end position="130"/>
    </location>
</feature>
<organism evidence="2 3">
    <name type="scientific">Pleurodeles waltl</name>
    <name type="common">Iberian ribbed newt</name>
    <dbReference type="NCBI Taxonomy" id="8319"/>
    <lineage>
        <taxon>Eukaryota</taxon>
        <taxon>Metazoa</taxon>
        <taxon>Chordata</taxon>
        <taxon>Craniata</taxon>
        <taxon>Vertebrata</taxon>
        <taxon>Euteleostomi</taxon>
        <taxon>Amphibia</taxon>
        <taxon>Batrachia</taxon>
        <taxon>Caudata</taxon>
        <taxon>Salamandroidea</taxon>
        <taxon>Salamandridae</taxon>
        <taxon>Pleurodelinae</taxon>
        <taxon>Pleurodeles</taxon>
    </lineage>
</organism>
<evidence type="ECO:0000313" key="2">
    <source>
        <dbReference type="EMBL" id="KAJ1120156.1"/>
    </source>
</evidence>